<organism evidence="2 3">
    <name type="scientific">Halothermothrix orenii (strain H 168 / OCM 544 / DSM 9562)</name>
    <dbReference type="NCBI Taxonomy" id="373903"/>
    <lineage>
        <taxon>Bacteria</taxon>
        <taxon>Bacillati</taxon>
        <taxon>Bacillota</taxon>
        <taxon>Clostridia</taxon>
        <taxon>Halanaerobiales</taxon>
        <taxon>Halothermotrichaceae</taxon>
        <taxon>Halothermothrix</taxon>
    </lineage>
</organism>
<gene>
    <name evidence="2" type="ordered locus">Hore_10330</name>
</gene>
<protein>
    <submittedName>
        <fullName evidence="2">Uncharacterized protein</fullName>
    </submittedName>
</protein>
<sequence>MGGFLKKLERIFMTFLVITLILMVSVQILLKDDISRSKIKNIEMAIKNVIAPDRNTVPVSSIDNYKKEITEKKGYMVIDLLNNLKLPQVYLIKNGKRVANFKDGVVTVRVDNGDFLEIDARFYKSPLWFEITELSPSIKTWKPGQQFRVNGNEKKLGIVRFYEKL</sequence>
<keyword evidence="1" id="KW-1133">Transmembrane helix</keyword>
<proteinExistence type="predicted"/>
<feature type="transmembrane region" description="Helical" evidence="1">
    <location>
        <begin position="12"/>
        <end position="30"/>
    </location>
</feature>
<evidence type="ECO:0000313" key="3">
    <source>
        <dbReference type="Proteomes" id="UP000000719"/>
    </source>
</evidence>
<evidence type="ECO:0000256" key="1">
    <source>
        <dbReference type="SAM" id="Phobius"/>
    </source>
</evidence>
<dbReference type="HOGENOM" id="CLU_1553138_0_0_9"/>
<accession>B8CWX0</accession>
<dbReference type="RefSeq" id="WP_012635974.1">
    <property type="nucleotide sequence ID" value="NC_011899.1"/>
</dbReference>
<name>B8CWX0_HALOH</name>
<dbReference type="KEGG" id="hor:Hore_10330"/>
<dbReference type="EMBL" id="CP001098">
    <property type="protein sequence ID" value="ACL69789.1"/>
    <property type="molecule type" value="Genomic_DNA"/>
</dbReference>
<dbReference type="OrthoDB" id="1807103at2"/>
<keyword evidence="3" id="KW-1185">Reference proteome</keyword>
<keyword evidence="1" id="KW-0812">Transmembrane</keyword>
<dbReference type="AlphaFoldDB" id="B8CWX0"/>
<keyword evidence="1" id="KW-0472">Membrane</keyword>
<evidence type="ECO:0000313" key="2">
    <source>
        <dbReference type="EMBL" id="ACL69789.1"/>
    </source>
</evidence>
<dbReference type="eggNOG" id="ENOG5030F4N">
    <property type="taxonomic scope" value="Bacteria"/>
</dbReference>
<dbReference type="Proteomes" id="UP000000719">
    <property type="component" value="Chromosome"/>
</dbReference>
<dbReference type="STRING" id="373903.Hore_10330"/>
<reference evidence="2 3" key="1">
    <citation type="journal article" date="2009" name="PLoS ONE">
        <title>Genome analysis of the anaerobic thermohalophilic bacterium Halothermothrix orenii.</title>
        <authorList>
            <person name="Mavromatis K."/>
            <person name="Ivanova N."/>
            <person name="Anderson I."/>
            <person name="Lykidis A."/>
            <person name="Hooper S.D."/>
            <person name="Sun H."/>
            <person name="Kunin V."/>
            <person name="Lapidus A."/>
            <person name="Hugenholtz P."/>
            <person name="Patel B."/>
            <person name="Kyrpides N.C."/>
        </authorList>
    </citation>
    <scope>NUCLEOTIDE SEQUENCE [LARGE SCALE GENOMIC DNA]</scope>
    <source>
        <strain evidence="3">H 168 / OCM 544 / DSM 9562</strain>
    </source>
</reference>